<feature type="transmembrane region" description="Helical" evidence="1">
    <location>
        <begin position="617"/>
        <end position="635"/>
    </location>
</feature>
<reference evidence="2 3" key="1">
    <citation type="submission" date="2018-12" db="EMBL/GenBank/DDBJ databases">
        <title>Sequencing of bacterial isolates from soil warming experiment in Harvard Forest, Massachusetts, USA.</title>
        <authorList>
            <person name="Deangelis K."/>
        </authorList>
    </citation>
    <scope>NUCLEOTIDE SEQUENCE [LARGE SCALE GENOMIC DNA]</scope>
    <source>
        <strain evidence="2 3">EB153</strain>
    </source>
</reference>
<protein>
    <recommendedName>
        <fullName evidence="4">AAA ATPase-like protein</fullName>
    </recommendedName>
</protein>
<keyword evidence="1" id="KW-0472">Membrane</keyword>
<keyword evidence="3" id="KW-1185">Reference proteome</keyword>
<dbReference type="RefSeq" id="WP_125486733.1">
    <property type="nucleotide sequence ID" value="NZ_RSDW01000001.1"/>
</dbReference>
<dbReference type="InterPro" id="IPR027417">
    <property type="entry name" value="P-loop_NTPase"/>
</dbReference>
<gene>
    <name evidence="2" type="ORF">EDE15_3928</name>
</gene>
<keyword evidence="1" id="KW-0812">Transmembrane</keyword>
<dbReference type="Proteomes" id="UP000269669">
    <property type="component" value="Unassembled WGS sequence"/>
</dbReference>
<dbReference type="OrthoDB" id="478265at2"/>
<evidence type="ECO:0008006" key="4">
    <source>
        <dbReference type="Google" id="ProtNLM"/>
    </source>
</evidence>
<accession>A0A428MN74</accession>
<dbReference type="AlphaFoldDB" id="A0A428MN74"/>
<name>A0A428MN74_9BACT</name>
<dbReference type="Gene3D" id="3.40.50.300">
    <property type="entry name" value="P-loop containing nucleotide triphosphate hydrolases"/>
    <property type="match status" value="1"/>
</dbReference>
<sequence length="693" mass="76699">MTEAKNNGLSDSVAALDNKLASSQLKPEDVEEVSDLLTPIERKVAALDAPPDVPESPAGKLFKLLWCKTHPVEADLRLILRLMPDSSPLVRYTATQAFKSTLDVALDRWSDPKFSIAASERVTECARQESSPLISYELDQIRPRLLDATPKRRRSRPKMAQNPYIVGPPIRDSKGFFGRQDILDRLRKMVASHGGMRAAVLYGARRTGKTSILFRIEAGEFGDSVVPVYLDMQGVAGSPLGTFLRILVRVIRKAAADLTDLAVGDPDVISVREYIESTLHRLGTKSLLLLIDEFELLEAYLSSGFAAQLQSLLDVSPNLFIIFAGSRKLESLRGGAFSNLLDSATYIKISFLDRNDATRMITEPIGDAISFPPEVVEKILTLTNAHPFYTQLMCLSIFDLALKSGKATPENVDEAVGRFLQNPAPHMILTWNAMRLGEAAVGSTVALLQSGDSQWVTPIVIAMRLHTERFPVDLTAADIQRALASLCDIDWIEQRRGGGEYRFTMELVRRWVSENRSISYLASKHQEELAARAVGFWKQRSASLIDWIVCGLLMTSAANATSWDPFPQILLAFMVPLAFLMILLFAGRATAGMFVLRLRSAPAPGKSLGKGRTAILGFAYTIRFFVEFALFKFIVTLPHSWRYIGFGRLSVAVMLAALVALDQVMMLRGSRHRGLYDKMAGTMVVPSEALTSW</sequence>
<evidence type="ECO:0000313" key="2">
    <source>
        <dbReference type="EMBL" id="RSL18361.1"/>
    </source>
</evidence>
<evidence type="ECO:0000256" key="1">
    <source>
        <dbReference type="SAM" id="Phobius"/>
    </source>
</evidence>
<feature type="transmembrane region" description="Helical" evidence="1">
    <location>
        <begin position="641"/>
        <end position="661"/>
    </location>
</feature>
<comment type="caution">
    <text evidence="2">The sequence shown here is derived from an EMBL/GenBank/DDBJ whole genome shotgun (WGS) entry which is preliminary data.</text>
</comment>
<feature type="transmembrane region" description="Helical" evidence="1">
    <location>
        <begin position="544"/>
        <end position="563"/>
    </location>
</feature>
<dbReference type="EMBL" id="RSDW01000001">
    <property type="protein sequence ID" value="RSL18361.1"/>
    <property type="molecule type" value="Genomic_DNA"/>
</dbReference>
<keyword evidence="1" id="KW-1133">Transmembrane helix</keyword>
<dbReference type="SUPFAM" id="SSF52540">
    <property type="entry name" value="P-loop containing nucleoside triphosphate hydrolases"/>
    <property type="match status" value="1"/>
</dbReference>
<dbReference type="PANTHER" id="PTHR34301">
    <property type="entry name" value="DNA-BINDING PROTEIN-RELATED"/>
    <property type="match status" value="1"/>
</dbReference>
<organism evidence="2 3">
    <name type="scientific">Edaphobacter aggregans</name>
    <dbReference type="NCBI Taxonomy" id="570835"/>
    <lineage>
        <taxon>Bacteria</taxon>
        <taxon>Pseudomonadati</taxon>
        <taxon>Acidobacteriota</taxon>
        <taxon>Terriglobia</taxon>
        <taxon>Terriglobales</taxon>
        <taxon>Acidobacteriaceae</taxon>
        <taxon>Edaphobacter</taxon>
    </lineage>
</organism>
<feature type="transmembrane region" description="Helical" evidence="1">
    <location>
        <begin position="569"/>
        <end position="596"/>
    </location>
</feature>
<dbReference type="PANTHER" id="PTHR34301:SF8">
    <property type="entry name" value="ATPASE DOMAIN-CONTAINING PROTEIN"/>
    <property type="match status" value="1"/>
</dbReference>
<proteinExistence type="predicted"/>
<evidence type="ECO:0000313" key="3">
    <source>
        <dbReference type="Proteomes" id="UP000269669"/>
    </source>
</evidence>